<dbReference type="Gene3D" id="1.10.150.20">
    <property type="entry name" value="5' to 3' exonuclease, C-terminal subdomain"/>
    <property type="match status" value="1"/>
</dbReference>
<keyword evidence="10 15" id="KW-0234">DNA repair</keyword>
<dbReference type="SMART" id="SM00490">
    <property type="entry name" value="HELICc"/>
    <property type="match status" value="1"/>
</dbReference>
<keyword evidence="8" id="KW-0238">DNA-binding</keyword>
<dbReference type="InterPro" id="IPR027417">
    <property type="entry name" value="P-loop_NTPase"/>
</dbReference>
<comment type="similarity">
    <text evidence="1 15">Belongs to the helicase family. RecG subfamily.</text>
</comment>
<keyword evidence="5 15" id="KW-0378">Hydrolase</keyword>
<evidence type="ECO:0000256" key="13">
    <source>
        <dbReference type="ARBA" id="ARBA00034808"/>
    </source>
</evidence>
<dbReference type="EMBL" id="MHCD01000006">
    <property type="protein sequence ID" value="OGY14770.1"/>
    <property type="molecule type" value="Genomic_DNA"/>
</dbReference>
<keyword evidence="6 15" id="KW-0347">Helicase</keyword>
<evidence type="ECO:0000313" key="19">
    <source>
        <dbReference type="Proteomes" id="UP000177685"/>
    </source>
</evidence>
<evidence type="ECO:0000256" key="11">
    <source>
        <dbReference type="ARBA" id="ARBA00023235"/>
    </source>
</evidence>
<keyword evidence="11" id="KW-0413">Isomerase</keyword>
<evidence type="ECO:0000256" key="2">
    <source>
        <dbReference type="ARBA" id="ARBA00017846"/>
    </source>
</evidence>
<organism evidence="18 19">
    <name type="scientific">Candidatus Blackburnbacteria bacterium RIFCSPLOWO2_01_FULL_41_27</name>
    <dbReference type="NCBI Taxonomy" id="1797520"/>
    <lineage>
        <taxon>Bacteria</taxon>
        <taxon>Candidatus Blackburniibacteriota</taxon>
    </lineage>
</organism>
<dbReference type="GO" id="GO:0003677">
    <property type="term" value="F:DNA binding"/>
    <property type="evidence" value="ECO:0007669"/>
    <property type="project" value="UniProtKB-KW"/>
</dbReference>
<keyword evidence="4 15" id="KW-0227">DNA damage</keyword>
<dbReference type="GO" id="GO:0006281">
    <property type="term" value="P:DNA repair"/>
    <property type="evidence" value="ECO:0007669"/>
    <property type="project" value="UniProtKB-UniRule"/>
</dbReference>
<evidence type="ECO:0000256" key="12">
    <source>
        <dbReference type="ARBA" id="ARBA00034617"/>
    </source>
</evidence>
<dbReference type="AlphaFoldDB" id="A0A1G1VHA4"/>
<evidence type="ECO:0000256" key="5">
    <source>
        <dbReference type="ARBA" id="ARBA00022801"/>
    </source>
</evidence>
<dbReference type="InterPro" id="IPR047112">
    <property type="entry name" value="RecG/Mfd"/>
</dbReference>
<comment type="caution">
    <text evidence="18">The sequence shown here is derived from an EMBL/GenBank/DDBJ whole genome shotgun (WGS) entry which is preliminary data.</text>
</comment>
<evidence type="ECO:0000256" key="10">
    <source>
        <dbReference type="ARBA" id="ARBA00023204"/>
    </source>
</evidence>
<sequence>MLLSDHVSKIPLVGESYAKRLEKLGIETIQDLLEHFPHRYQNFSLVSTILTAQPGEVVTIQGQVVQIKNVYTRSGKTLQLAVISDGTDTLDVTWFNQSYLVKSLSPGTWLSLSGKISAIGRKRSLVSPQFEKISNFKFQISNSETLHTGRLVPIYPETYGLSSKWLRAKIARLLSLLAKEIEEYLPLSLLEEHNLLERRKAVEQAHFPESAKEAKDARRRLAFDEFFSLQLNSLWRKLSWKNAIPAPQLKIDQKKVTAFIKSLPFTLTQGQKQATDEILQDMRKPQSMNRLLEGDVGSGKTVVAALAAYVAWTNGYKSIFMAPTQILANQHFNTLKNILEPFGAEVGLVTSGQNLKFKISNLKFDVVVGTHALLHQVHLLENVALAVIDEQHRFGVAQRALLAQKRGEFAPHVLTMTATPIPRTIALTMYSDLDLSVINELPKGRLKIKTWVVGQQKRVSAYKWIRERVKNTSEQAFIVCPLIDVSEAETLKNVKAASVEFIRLQKEVFPDLRLGMLHGRIKQKEKDIVMNKFKRGELDILVSTPVVEVGIDIPNATIMLIEASERFGLAQLHQLRGRVGRAEMQSYCLLFTENRSQKVYTRLKALEQGLSGPQLADLDLKLRGPGEVYGTAQSGFPELKVGSYSDLELIKLAREVAEKIIDQIDKHPKIKKLIEEKTEISSN</sequence>
<dbReference type="NCBIfam" id="TIGR00643">
    <property type="entry name" value="recG"/>
    <property type="match status" value="1"/>
</dbReference>
<feature type="domain" description="Helicase ATP-binding" evidence="16">
    <location>
        <begin position="281"/>
        <end position="438"/>
    </location>
</feature>
<dbReference type="Pfam" id="PF17191">
    <property type="entry name" value="RecG_wedge"/>
    <property type="match status" value="1"/>
</dbReference>
<evidence type="ECO:0000256" key="14">
    <source>
        <dbReference type="ARBA" id="ARBA00048988"/>
    </source>
</evidence>
<dbReference type="Pfam" id="PF00270">
    <property type="entry name" value="DEAD"/>
    <property type="match status" value="1"/>
</dbReference>
<gene>
    <name evidence="18" type="ORF">A3A58_02510</name>
</gene>
<dbReference type="GO" id="GO:0043138">
    <property type="term" value="F:3'-5' DNA helicase activity"/>
    <property type="evidence" value="ECO:0007669"/>
    <property type="project" value="UniProtKB-EC"/>
</dbReference>
<dbReference type="PANTHER" id="PTHR47964:SF1">
    <property type="entry name" value="ATP-DEPENDENT DNA HELICASE HOMOLOG RECG, CHLOROPLASTIC"/>
    <property type="match status" value="1"/>
</dbReference>
<dbReference type="InterPro" id="IPR014001">
    <property type="entry name" value="Helicase_ATP-bd"/>
</dbReference>
<dbReference type="PROSITE" id="PS51194">
    <property type="entry name" value="HELICASE_CTER"/>
    <property type="match status" value="1"/>
</dbReference>
<evidence type="ECO:0000256" key="4">
    <source>
        <dbReference type="ARBA" id="ARBA00022763"/>
    </source>
</evidence>
<dbReference type="NCBIfam" id="NF008168">
    <property type="entry name" value="PRK10917.2-2"/>
    <property type="match status" value="1"/>
</dbReference>
<dbReference type="GO" id="GO:0005524">
    <property type="term" value="F:ATP binding"/>
    <property type="evidence" value="ECO:0007669"/>
    <property type="project" value="UniProtKB-KW"/>
</dbReference>
<dbReference type="SMART" id="SM00487">
    <property type="entry name" value="DEXDc"/>
    <property type="match status" value="1"/>
</dbReference>
<comment type="function">
    <text evidence="15">Plays a critical role in recombination and DNA repair. Helps process Holliday junction intermediates to mature products by catalyzing branch migration. Has replication fork regression activity, unwinds stalled or blocked replication forks to make a HJ that can be resolved. Has a DNA unwinding activity characteristic of a DNA helicase with 3'-5' polarity.</text>
</comment>
<dbReference type="InterPro" id="IPR004609">
    <property type="entry name" value="ATP-dep_DNA_helicase_RecG"/>
</dbReference>
<dbReference type="CDD" id="cd04488">
    <property type="entry name" value="RecG_wedge_OBF"/>
    <property type="match status" value="1"/>
</dbReference>
<dbReference type="PANTHER" id="PTHR47964">
    <property type="entry name" value="ATP-DEPENDENT DNA HELICASE HOMOLOG RECG, CHLOROPLASTIC"/>
    <property type="match status" value="1"/>
</dbReference>
<protein>
    <recommendedName>
        <fullName evidence="2 15">ATP-dependent DNA helicase RecG</fullName>
        <ecNumber evidence="13 15">5.6.2.4</ecNumber>
    </recommendedName>
</protein>
<reference evidence="18 19" key="1">
    <citation type="journal article" date="2016" name="Nat. Commun.">
        <title>Thousands of microbial genomes shed light on interconnected biogeochemical processes in an aquifer system.</title>
        <authorList>
            <person name="Anantharaman K."/>
            <person name="Brown C.T."/>
            <person name="Hug L.A."/>
            <person name="Sharon I."/>
            <person name="Castelle C.J."/>
            <person name="Probst A.J."/>
            <person name="Thomas B.C."/>
            <person name="Singh A."/>
            <person name="Wilkins M.J."/>
            <person name="Karaoz U."/>
            <person name="Brodie E.L."/>
            <person name="Williams K.H."/>
            <person name="Hubbard S.S."/>
            <person name="Banfield J.F."/>
        </authorList>
    </citation>
    <scope>NUCLEOTIDE SEQUENCE [LARGE SCALE GENOMIC DNA]</scope>
</reference>
<dbReference type="PROSITE" id="PS51192">
    <property type="entry name" value="HELICASE_ATP_BIND_1"/>
    <property type="match status" value="1"/>
</dbReference>
<evidence type="ECO:0000259" key="17">
    <source>
        <dbReference type="PROSITE" id="PS51194"/>
    </source>
</evidence>
<evidence type="ECO:0000256" key="7">
    <source>
        <dbReference type="ARBA" id="ARBA00022840"/>
    </source>
</evidence>
<evidence type="ECO:0000259" key="16">
    <source>
        <dbReference type="PROSITE" id="PS51192"/>
    </source>
</evidence>
<name>A0A1G1VHA4_9BACT</name>
<dbReference type="Pfam" id="PF19833">
    <property type="entry name" value="RecG_dom3_C"/>
    <property type="match status" value="1"/>
</dbReference>
<comment type="catalytic activity">
    <reaction evidence="12 15">
        <text>Couples ATP hydrolysis with the unwinding of duplex DNA by translocating in the 3'-5' direction.</text>
        <dbReference type="EC" id="5.6.2.4"/>
    </reaction>
</comment>
<evidence type="ECO:0000256" key="1">
    <source>
        <dbReference type="ARBA" id="ARBA00007504"/>
    </source>
</evidence>
<evidence type="ECO:0000256" key="6">
    <source>
        <dbReference type="ARBA" id="ARBA00022806"/>
    </source>
</evidence>
<comment type="catalytic activity">
    <reaction evidence="14 15">
        <text>ATP + H2O = ADP + phosphate + H(+)</text>
        <dbReference type="Rhea" id="RHEA:13065"/>
        <dbReference type="ChEBI" id="CHEBI:15377"/>
        <dbReference type="ChEBI" id="CHEBI:15378"/>
        <dbReference type="ChEBI" id="CHEBI:30616"/>
        <dbReference type="ChEBI" id="CHEBI:43474"/>
        <dbReference type="ChEBI" id="CHEBI:456216"/>
        <dbReference type="EC" id="5.6.2.4"/>
    </reaction>
</comment>
<dbReference type="Proteomes" id="UP000177685">
    <property type="component" value="Unassembled WGS sequence"/>
</dbReference>
<dbReference type="InterPro" id="IPR011545">
    <property type="entry name" value="DEAD/DEAH_box_helicase_dom"/>
</dbReference>
<dbReference type="InterPro" id="IPR033454">
    <property type="entry name" value="RecG_wedge"/>
</dbReference>
<evidence type="ECO:0000256" key="8">
    <source>
        <dbReference type="ARBA" id="ARBA00023125"/>
    </source>
</evidence>
<dbReference type="InterPro" id="IPR045562">
    <property type="entry name" value="RecG_dom3_C"/>
</dbReference>
<dbReference type="InterPro" id="IPR012340">
    <property type="entry name" value="NA-bd_OB-fold"/>
</dbReference>
<feature type="domain" description="Helicase C-terminal" evidence="17">
    <location>
        <begin position="472"/>
        <end position="626"/>
    </location>
</feature>
<dbReference type="Gene3D" id="2.40.50.140">
    <property type="entry name" value="Nucleic acid-binding proteins"/>
    <property type="match status" value="1"/>
</dbReference>
<dbReference type="Pfam" id="PF00271">
    <property type="entry name" value="Helicase_C"/>
    <property type="match status" value="1"/>
</dbReference>
<dbReference type="InterPro" id="IPR001650">
    <property type="entry name" value="Helicase_C-like"/>
</dbReference>
<proteinExistence type="inferred from homology"/>
<keyword evidence="9 15" id="KW-0233">DNA recombination</keyword>
<keyword evidence="3 15" id="KW-0547">Nucleotide-binding</keyword>
<dbReference type="GO" id="GO:0006310">
    <property type="term" value="P:DNA recombination"/>
    <property type="evidence" value="ECO:0007669"/>
    <property type="project" value="UniProtKB-UniRule"/>
</dbReference>
<dbReference type="NCBIfam" id="NF008165">
    <property type="entry name" value="PRK10917.1-3"/>
    <property type="match status" value="1"/>
</dbReference>
<evidence type="ECO:0000256" key="3">
    <source>
        <dbReference type="ARBA" id="ARBA00022741"/>
    </source>
</evidence>
<dbReference type="GO" id="GO:0016887">
    <property type="term" value="F:ATP hydrolysis activity"/>
    <property type="evidence" value="ECO:0007669"/>
    <property type="project" value="RHEA"/>
</dbReference>
<accession>A0A1G1VHA4</accession>
<evidence type="ECO:0000256" key="15">
    <source>
        <dbReference type="RuleBase" id="RU363016"/>
    </source>
</evidence>
<dbReference type="EC" id="5.6.2.4" evidence="13 15"/>
<evidence type="ECO:0000256" key="9">
    <source>
        <dbReference type="ARBA" id="ARBA00023172"/>
    </source>
</evidence>
<dbReference type="SUPFAM" id="SSF52540">
    <property type="entry name" value="P-loop containing nucleoside triphosphate hydrolases"/>
    <property type="match status" value="2"/>
</dbReference>
<evidence type="ECO:0000313" key="18">
    <source>
        <dbReference type="EMBL" id="OGY14770.1"/>
    </source>
</evidence>
<dbReference type="Gene3D" id="3.40.50.300">
    <property type="entry name" value="P-loop containing nucleotide triphosphate hydrolases"/>
    <property type="match status" value="2"/>
</dbReference>
<dbReference type="SUPFAM" id="SSF50249">
    <property type="entry name" value="Nucleic acid-binding proteins"/>
    <property type="match status" value="1"/>
</dbReference>
<keyword evidence="7 15" id="KW-0067">ATP-binding</keyword>